<dbReference type="RefSeq" id="WP_133882411.1">
    <property type="nucleotide sequence ID" value="NZ_MWIN01000018.1"/>
</dbReference>
<evidence type="ECO:0000313" key="1">
    <source>
        <dbReference type="EMBL" id="TDU28890.1"/>
    </source>
</evidence>
<keyword evidence="2" id="KW-1185">Reference proteome</keyword>
<organism evidence="1 2">
    <name type="scientific">Panacagrimonas perspica</name>
    <dbReference type="NCBI Taxonomy" id="381431"/>
    <lineage>
        <taxon>Bacteria</taxon>
        <taxon>Pseudomonadati</taxon>
        <taxon>Pseudomonadota</taxon>
        <taxon>Gammaproteobacteria</taxon>
        <taxon>Nevskiales</taxon>
        <taxon>Nevskiaceae</taxon>
        <taxon>Panacagrimonas</taxon>
    </lineage>
</organism>
<dbReference type="AlphaFoldDB" id="A0A4S3K2Q4"/>
<gene>
    <name evidence="1" type="ORF">DFR24_3270</name>
</gene>
<comment type="caution">
    <text evidence="1">The sequence shown here is derived from an EMBL/GenBank/DDBJ whole genome shotgun (WGS) entry which is preliminary data.</text>
</comment>
<dbReference type="Proteomes" id="UP000295341">
    <property type="component" value="Unassembled WGS sequence"/>
</dbReference>
<name>A0A4S3K2Q4_9GAMM</name>
<proteinExistence type="predicted"/>
<accession>A0A4S3K2Q4</accession>
<dbReference type="OrthoDB" id="6045053at2"/>
<evidence type="ECO:0000313" key="2">
    <source>
        <dbReference type="Proteomes" id="UP000295341"/>
    </source>
</evidence>
<protein>
    <recommendedName>
        <fullName evidence="3">CHAT domain-containing protein</fullName>
    </recommendedName>
</protein>
<reference evidence="1 2" key="1">
    <citation type="submission" date="2019-03" db="EMBL/GenBank/DDBJ databases">
        <title>Genomic Encyclopedia of Type Strains, Phase IV (KMG-IV): sequencing the most valuable type-strain genomes for metagenomic binning, comparative biology and taxonomic classification.</title>
        <authorList>
            <person name="Goeker M."/>
        </authorList>
    </citation>
    <scope>NUCLEOTIDE SEQUENCE [LARGE SCALE GENOMIC DNA]</scope>
    <source>
        <strain evidence="1 2">DSM 26377</strain>
    </source>
</reference>
<evidence type="ECO:0008006" key="3">
    <source>
        <dbReference type="Google" id="ProtNLM"/>
    </source>
</evidence>
<sequence length="291" mass="32200">MTGQTTHLHANCLVVLNCMNEEEVAPGLRLAHDLRAGVAREAGMTVRTVDCARPVELRMALAELAEAAADGLMPAVHIDGHGAVEGLLTGDGSLVLWEALWPLFRNLNVATRNNLILTFASCSSAHGIVDKTAADLSRPTPFLVMVAPQKIVLNGTVDAGFEDFYRTLIATGDINAAFDLLERRDLAASTVGEYKLLIAPKLFVLSAGKYIQQHCIGEAARARERNLEALRAGDRHTRRHVRNAIRGSQALYLREKYDRFMMIDRYPDQTGRFQINFGALEARIRRRARRT</sequence>
<dbReference type="EMBL" id="SOBT01000009">
    <property type="protein sequence ID" value="TDU28890.1"/>
    <property type="molecule type" value="Genomic_DNA"/>
</dbReference>